<accession>A0A2S6H8C7</accession>
<dbReference type="RefSeq" id="WP_104422119.1">
    <property type="nucleotide sequence ID" value="NZ_PTIY01000001.1"/>
</dbReference>
<reference evidence="5 6" key="1">
    <citation type="submission" date="2018-02" db="EMBL/GenBank/DDBJ databases">
        <title>Subsurface microbial communities from deep shales in Ohio and West Virginia, USA.</title>
        <authorList>
            <person name="Wrighton K."/>
        </authorList>
    </citation>
    <scope>NUCLEOTIDE SEQUENCE [LARGE SCALE GENOMIC DNA]</scope>
    <source>
        <strain evidence="5 6">OWC-G53F</strain>
    </source>
</reference>
<keyword evidence="6" id="KW-1185">Reference proteome</keyword>
<dbReference type="InterPro" id="IPR038577">
    <property type="entry name" value="GT10-like_C_sf"/>
</dbReference>
<evidence type="ECO:0000313" key="5">
    <source>
        <dbReference type="EMBL" id="PPK73728.1"/>
    </source>
</evidence>
<evidence type="ECO:0000256" key="2">
    <source>
        <dbReference type="ARBA" id="ARBA00022676"/>
    </source>
</evidence>
<dbReference type="InterPro" id="IPR001503">
    <property type="entry name" value="Glyco_trans_10"/>
</dbReference>
<gene>
    <name evidence="5" type="ORF">B0F88_101258</name>
</gene>
<protein>
    <submittedName>
        <fullName evidence="5">Glycosyl transferase family 10 (Putative fucosyltransferase)</fullName>
    </submittedName>
</protein>
<dbReference type="InterPro" id="IPR055270">
    <property type="entry name" value="Glyco_tran_10_C"/>
</dbReference>
<evidence type="ECO:0000256" key="3">
    <source>
        <dbReference type="ARBA" id="ARBA00022679"/>
    </source>
</evidence>
<keyword evidence="2 5" id="KW-0328">Glycosyltransferase</keyword>
<dbReference type="EMBL" id="PTIY01000001">
    <property type="protein sequence ID" value="PPK73728.1"/>
    <property type="molecule type" value="Genomic_DNA"/>
</dbReference>
<dbReference type="GO" id="GO:0016020">
    <property type="term" value="C:membrane"/>
    <property type="evidence" value="ECO:0007669"/>
    <property type="project" value="InterPro"/>
</dbReference>
<dbReference type="Pfam" id="PF00852">
    <property type="entry name" value="Glyco_transf_10"/>
    <property type="match status" value="1"/>
</dbReference>
<dbReference type="SUPFAM" id="SSF53756">
    <property type="entry name" value="UDP-Glycosyltransferase/glycogen phosphorylase"/>
    <property type="match status" value="1"/>
</dbReference>
<comment type="similarity">
    <text evidence="1">Belongs to the glycosyltransferase 10 family.</text>
</comment>
<proteinExistence type="inferred from homology"/>
<evidence type="ECO:0000313" key="6">
    <source>
        <dbReference type="Proteomes" id="UP000238071"/>
    </source>
</evidence>
<feature type="domain" description="Fucosyltransferase C-terminal" evidence="4">
    <location>
        <begin position="256"/>
        <end position="336"/>
    </location>
</feature>
<dbReference type="GO" id="GO:0008417">
    <property type="term" value="F:fucosyltransferase activity"/>
    <property type="evidence" value="ECO:0007669"/>
    <property type="project" value="InterPro"/>
</dbReference>
<dbReference type="Proteomes" id="UP000238071">
    <property type="component" value="Unassembled WGS sequence"/>
</dbReference>
<evidence type="ECO:0000259" key="4">
    <source>
        <dbReference type="Pfam" id="PF00852"/>
    </source>
</evidence>
<sequence length="372" mass="42584">MHFAFCSDIEEFNKDQLRDKQWSYRFPGSGWITCLYRMAAESGINVASGDVALANIASKKWNAKDVYVIQDMTSTDAAKLLDLGAMPFLITCFEAPLYAPFFYDSVVQIADRFKFNLGFGFLNGQGGAIGEKTRLQFRFPSFYFDDMQEVRSWKDRKKLVLVAANKYRAKNLFIPGRLSLINVLRQVKSASWQFISPAYRKSLAASLHDRRFEAIEYFASKKELDLYGAGWGDLDELPMVWGNRLRDAVKDQYLGRCENKLETISGYRFSICFENMVLPGYMTEKMVDCFVAGTVPLYLGAPDIETLVPVESFVDMRNFNSYNQVDNYMNSANEHDAIRMIRAGRDYLRTEAGMLHSYEGFARNVIRLAKTC</sequence>
<dbReference type="Gene3D" id="3.40.50.11660">
    <property type="entry name" value="Glycosyl transferase family 10, C-terminal domain"/>
    <property type="match status" value="1"/>
</dbReference>
<organism evidence="5 6">
    <name type="scientific">Methylobacter tundripaludum</name>
    <dbReference type="NCBI Taxonomy" id="173365"/>
    <lineage>
        <taxon>Bacteria</taxon>
        <taxon>Pseudomonadati</taxon>
        <taxon>Pseudomonadota</taxon>
        <taxon>Gammaproteobacteria</taxon>
        <taxon>Methylococcales</taxon>
        <taxon>Methylococcaceae</taxon>
        <taxon>Methylobacter</taxon>
    </lineage>
</organism>
<dbReference type="PANTHER" id="PTHR11929">
    <property type="entry name" value="ALPHA- 1,3 -FUCOSYLTRANSFERASE"/>
    <property type="match status" value="1"/>
</dbReference>
<evidence type="ECO:0000256" key="1">
    <source>
        <dbReference type="ARBA" id="ARBA00008919"/>
    </source>
</evidence>
<dbReference type="AlphaFoldDB" id="A0A2S6H8C7"/>
<comment type="caution">
    <text evidence="5">The sequence shown here is derived from an EMBL/GenBank/DDBJ whole genome shotgun (WGS) entry which is preliminary data.</text>
</comment>
<keyword evidence="3 5" id="KW-0808">Transferase</keyword>
<dbReference type="PANTHER" id="PTHR11929:SF194">
    <property type="entry name" value="ALPHA-(1,3)-FUCOSYLTRANSFERASE 10"/>
    <property type="match status" value="1"/>
</dbReference>
<dbReference type="OrthoDB" id="9791032at2"/>
<name>A0A2S6H8C7_9GAMM</name>